<organism evidence="4 5">
    <name type="scientific">Epilithonimonas zeae</name>
    <dbReference type="NCBI Taxonomy" id="1416779"/>
    <lineage>
        <taxon>Bacteria</taxon>
        <taxon>Pseudomonadati</taxon>
        <taxon>Bacteroidota</taxon>
        <taxon>Flavobacteriia</taxon>
        <taxon>Flavobacteriales</taxon>
        <taxon>Weeksellaceae</taxon>
        <taxon>Chryseobacterium group</taxon>
        <taxon>Epilithonimonas</taxon>
    </lineage>
</organism>
<dbReference type="InterPro" id="IPR056491">
    <property type="entry name" value="DUF6688_C"/>
</dbReference>
<dbReference type="Pfam" id="PF20394">
    <property type="entry name" value="DUF6688"/>
    <property type="match status" value="1"/>
</dbReference>
<dbReference type="RefSeq" id="WP_074233700.1">
    <property type="nucleotide sequence ID" value="NZ_FSRK01000001.1"/>
</dbReference>
<evidence type="ECO:0000259" key="3">
    <source>
        <dbReference type="Pfam" id="PF23543"/>
    </source>
</evidence>
<feature type="transmembrane region" description="Helical" evidence="1">
    <location>
        <begin position="198"/>
        <end position="218"/>
    </location>
</feature>
<dbReference type="Proteomes" id="UP000185207">
    <property type="component" value="Unassembled WGS sequence"/>
</dbReference>
<feature type="domain" description="DUF6688" evidence="2">
    <location>
        <begin position="5"/>
        <end position="244"/>
    </location>
</feature>
<dbReference type="STRING" id="1416779.SAMN05444409_0942"/>
<protein>
    <submittedName>
        <fullName evidence="4">Uncharacterized protein</fullName>
    </submittedName>
</protein>
<feature type="domain" description="DUF6688" evidence="3">
    <location>
        <begin position="250"/>
        <end position="360"/>
    </location>
</feature>
<evidence type="ECO:0000256" key="1">
    <source>
        <dbReference type="SAM" id="Phobius"/>
    </source>
</evidence>
<keyword evidence="1" id="KW-0472">Membrane</keyword>
<feature type="transmembrane region" description="Helical" evidence="1">
    <location>
        <begin position="103"/>
        <end position="125"/>
    </location>
</feature>
<feature type="transmembrane region" description="Helical" evidence="1">
    <location>
        <begin position="76"/>
        <end position="96"/>
    </location>
</feature>
<keyword evidence="1" id="KW-0812">Transmembrane</keyword>
<accession>A0A1N6EZ63</accession>
<keyword evidence="1" id="KW-1133">Transmembrane helix</keyword>
<feature type="transmembrane region" description="Helical" evidence="1">
    <location>
        <begin position="145"/>
        <end position="166"/>
    </location>
</feature>
<proteinExistence type="predicted"/>
<gene>
    <name evidence="4" type="ORF">SAMN05444409_0942</name>
</gene>
<feature type="transmembrane region" description="Helical" evidence="1">
    <location>
        <begin position="6"/>
        <end position="25"/>
    </location>
</feature>
<dbReference type="InterPro" id="IPR046510">
    <property type="entry name" value="DUF6688_N"/>
</dbReference>
<keyword evidence="5" id="KW-1185">Reference proteome</keyword>
<evidence type="ECO:0000313" key="5">
    <source>
        <dbReference type="Proteomes" id="UP000185207"/>
    </source>
</evidence>
<sequence length="360" mass="42086">MSEIVFCVFWILFLVFNFFAVKAMVNKKKIWGEIVLFFIYILSLLFFAFGLMFHTQDYHTAIDPVDECYSPIGGKHIISLLLYFFLYHISAYVLWIKSRKSPPLFLVFCLIFIYIGIIINFALLLQFSIHNTESLSIYKGNDGSFFFVPATLISNIIGILLLNKIISEEKNQAENRSFKSVFLNRCNLFLSQKYEVHIWAIFFLLPVFFLITLILILFGQDYNSMVKVFTDTTTWAFSQKTHPPILDHKGHYLCTVSAKGNPKLVKPTHIGKRHGQPIIVNRQLQIANAFEELIADWSPKIHQFVRSNYDKYGYNLSIKINNQKASDVTYVLMKPLEWFFLFCLYLFCEKPEAKIKKQYL</sequence>
<name>A0A1N6EZ63_9FLAO</name>
<feature type="transmembrane region" description="Helical" evidence="1">
    <location>
        <begin position="37"/>
        <end position="56"/>
    </location>
</feature>
<dbReference type="AlphaFoldDB" id="A0A1N6EZ63"/>
<reference evidence="5" key="1">
    <citation type="submission" date="2016-11" db="EMBL/GenBank/DDBJ databases">
        <authorList>
            <person name="Varghese N."/>
            <person name="Submissions S."/>
        </authorList>
    </citation>
    <scope>NUCLEOTIDE SEQUENCE [LARGE SCALE GENOMIC DNA]</scope>
    <source>
        <strain evidence="5">DSM 27623</strain>
    </source>
</reference>
<dbReference type="OrthoDB" id="748630at2"/>
<evidence type="ECO:0000259" key="2">
    <source>
        <dbReference type="Pfam" id="PF20394"/>
    </source>
</evidence>
<evidence type="ECO:0000313" key="4">
    <source>
        <dbReference type="EMBL" id="SIN88271.1"/>
    </source>
</evidence>
<dbReference type="EMBL" id="FSRK01000001">
    <property type="protein sequence ID" value="SIN88271.1"/>
    <property type="molecule type" value="Genomic_DNA"/>
</dbReference>
<dbReference type="Pfam" id="PF23543">
    <property type="entry name" value="DUF6688_C"/>
    <property type="match status" value="1"/>
</dbReference>